<dbReference type="AlphaFoldDB" id="A0A2M9BDM1"/>
<dbReference type="GO" id="GO:0009380">
    <property type="term" value="C:excinuclease repair complex"/>
    <property type="evidence" value="ECO:0007669"/>
    <property type="project" value="TreeGrafter"/>
</dbReference>
<dbReference type="GO" id="GO:0003887">
    <property type="term" value="F:DNA-directed DNA polymerase activity"/>
    <property type="evidence" value="ECO:0007669"/>
    <property type="project" value="InterPro"/>
</dbReference>
<dbReference type="Gene3D" id="3.40.1440.10">
    <property type="entry name" value="GIY-YIG endonuclease"/>
    <property type="match status" value="1"/>
</dbReference>
<feature type="domain" description="GIY-YIG" evidence="3">
    <location>
        <begin position="245"/>
        <end position="323"/>
    </location>
</feature>
<dbReference type="PROSITE" id="PS50164">
    <property type="entry name" value="GIY_YIG"/>
    <property type="match status" value="1"/>
</dbReference>
<evidence type="ECO:0000313" key="4">
    <source>
        <dbReference type="EMBL" id="PJJ56065.1"/>
    </source>
</evidence>
<dbReference type="SMART" id="SM00465">
    <property type="entry name" value="GIYc"/>
    <property type="match status" value="1"/>
</dbReference>
<reference evidence="4 5" key="1">
    <citation type="submission" date="2017-11" db="EMBL/GenBank/DDBJ databases">
        <title>Genomic Encyclopedia of Archaeal and Bacterial Type Strains, Phase II (KMG-II): From Individual Species to Whole Genera.</title>
        <authorList>
            <person name="Goeker M."/>
        </authorList>
    </citation>
    <scope>NUCLEOTIDE SEQUENCE [LARGE SCALE GENOMIC DNA]</scope>
    <source>
        <strain evidence="4 5">DSM 27763</strain>
    </source>
</reference>
<dbReference type="Gene3D" id="3.30.420.10">
    <property type="entry name" value="Ribonuclease H-like superfamily/Ribonuclease H"/>
    <property type="match status" value="1"/>
</dbReference>
<organism evidence="4 5">
    <name type="scientific">Mumia flava</name>
    <dbReference type="NCBI Taxonomy" id="1348852"/>
    <lineage>
        <taxon>Bacteria</taxon>
        <taxon>Bacillati</taxon>
        <taxon>Actinomycetota</taxon>
        <taxon>Actinomycetes</taxon>
        <taxon>Propionibacteriales</taxon>
        <taxon>Nocardioidaceae</taxon>
        <taxon>Mumia</taxon>
    </lineage>
</organism>
<feature type="compositionally biased region" description="Low complexity" evidence="2">
    <location>
        <begin position="1"/>
        <end position="12"/>
    </location>
</feature>
<dbReference type="InterPro" id="IPR012337">
    <property type="entry name" value="RNaseH-like_sf"/>
</dbReference>
<sequence length="608" mass="66107">MRIPSVVPMVAAAPPPRSGPAPGRRDPSPGVQLGIDDLGRPLVDITFCVVDLETTGAGADASITEIGAVKVRAGEVLGEFQTLVDPEGAIPRAVTVLTGITDAMVVDAPRIGEALPSFLEFARGCVLVAHNAPFDIGFLVRAAEQLGLARPRFETVDTVRLARSALLRDEVPNCRLHTLAHHFRATTTPNHRALSDARATVDVLHGLLERVGTLGVSTLEELVAFSAKVAGRQRRKAGLADHLPHAPGVYLFRDRTDQVLYVGTSKDLRTRVRTYFTASETRSRMGEMVALAERVEAIVCATPLEAEIRELRLIRALKPPYNRRSRHPERAVWLTLTNEPWPRLSIVRAPAPDAVAIGPFPRRASAERAASALHETFQVRQCTTRLARRARQSPCVLAELGRCLSPCDGSTTQELYAGEVDRLREAMQSDPTEVVESVRARMRTLSSQGRFEDAAAHRDRLALLLRTASRGQRLRAVAACEEIVAARPAERSPGSWDVHVIRSGRLVASGVLPPRTPSAGWVATLRTTAETVTAGTPAAVAAETDLVVRWLESDGVRLVDLHGDWALPIRGAGRHHTLVAEVEHARAEAVPADERRAGGWRTQHQPPR</sequence>
<dbReference type="SUPFAM" id="SSF53098">
    <property type="entry name" value="Ribonuclease H-like"/>
    <property type="match status" value="1"/>
</dbReference>
<dbReference type="CDD" id="cd10434">
    <property type="entry name" value="GIY-YIG_UvrC_Cho"/>
    <property type="match status" value="1"/>
</dbReference>
<dbReference type="GO" id="GO:0006260">
    <property type="term" value="P:DNA replication"/>
    <property type="evidence" value="ECO:0007669"/>
    <property type="project" value="InterPro"/>
</dbReference>
<dbReference type="PANTHER" id="PTHR30562">
    <property type="entry name" value="UVRC/OXIDOREDUCTASE"/>
    <property type="match status" value="1"/>
</dbReference>
<dbReference type="SUPFAM" id="SSF82771">
    <property type="entry name" value="GIY-YIG endonuclease"/>
    <property type="match status" value="1"/>
</dbReference>
<gene>
    <name evidence="4" type="ORF">CLV56_0269</name>
</gene>
<proteinExistence type="predicted"/>
<dbReference type="InterPro" id="IPR036397">
    <property type="entry name" value="RNaseH_sf"/>
</dbReference>
<dbReference type="InterPro" id="IPR006054">
    <property type="entry name" value="DnaQ"/>
</dbReference>
<dbReference type="InterPro" id="IPR036876">
    <property type="entry name" value="UVR_dom_sf"/>
</dbReference>
<dbReference type="PANTHER" id="PTHR30562:SF1">
    <property type="entry name" value="UVRABC SYSTEM PROTEIN C"/>
    <property type="match status" value="1"/>
</dbReference>
<dbReference type="SMART" id="SM00479">
    <property type="entry name" value="EXOIII"/>
    <property type="match status" value="1"/>
</dbReference>
<protein>
    <submittedName>
        <fullName evidence="4">DNA polymerase-3 subunit epsilon</fullName>
    </submittedName>
</protein>
<dbReference type="FunFam" id="3.30.420.10:FF:000045">
    <property type="entry name" value="3'-5' exonuclease DinG"/>
    <property type="match status" value="1"/>
</dbReference>
<keyword evidence="1" id="KW-0378">Hydrolase</keyword>
<dbReference type="NCBIfam" id="TIGR00573">
    <property type="entry name" value="dnaq"/>
    <property type="match status" value="1"/>
</dbReference>
<keyword evidence="1" id="KW-0540">Nuclease</keyword>
<dbReference type="InterPro" id="IPR047296">
    <property type="entry name" value="GIY-YIG_UvrC_Cho"/>
</dbReference>
<dbReference type="NCBIfam" id="NF005907">
    <property type="entry name" value="PRK07883.1-5"/>
    <property type="match status" value="1"/>
</dbReference>
<dbReference type="CDD" id="cd06127">
    <property type="entry name" value="DEDDh"/>
    <property type="match status" value="1"/>
</dbReference>
<dbReference type="GO" id="GO:0003677">
    <property type="term" value="F:DNA binding"/>
    <property type="evidence" value="ECO:0007669"/>
    <property type="project" value="InterPro"/>
</dbReference>
<evidence type="ECO:0000259" key="3">
    <source>
        <dbReference type="PROSITE" id="PS50164"/>
    </source>
</evidence>
<dbReference type="EMBL" id="PGEZ01000001">
    <property type="protein sequence ID" value="PJJ56065.1"/>
    <property type="molecule type" value="Genomic_DNA"/>
</dbReference>
<dbReference type="SUPFAM" id="SSF46600">
    <property type="entry name" value="C-terminal UvrC-binding domain of UvrB"/>
    <property type="match status" value="1"/>
</dbReference>
<comment type="caution">
    <text evidence="4">The sequence shown here is derived from an EMBL/GenBank/DDBJ whole genome shotgun (WGS) entry which is preliminary data.</text>
</comment>
<evidence type="ECO:0000256" key="2">
    <source>
        <dbReference type="SAM" id="MobiDB-lite"/>
    </source>
</evidence>
<dbReference type="InterPro" id="IPR000305">
    <property type="entry name" value="GIY-YIG_endonuc"/>
</dbReference>
<dbReference type="GO" id="GO:0006289">
    <property type="term" value="P:nucleotide-excision repair"/>
    <property type="evidence" value="ECO:0007669"/>
    <property type="project" value="InterPro"/>
</dbReference>
<feature type="region of interest" description="Disordered" evidence="2">
    <location>
        <begin position="1"/>
        <end position="29"/>
    </location>
</feature>
<name>A0A2M9BDM1_9ACTN</name>
<keyword evidence="5" id="KW-1185">Reference proteome</keyword>
<dbReference type="GO" id="GO:0004527">
    <property type="term" value="F:exonuclease activity"/>
    <property type="evidence" value="ECO:0007669"/>
    <property type="project" value="UniProtKB-KW"/>
</dbReference>
<dbReference type="InterPro" id="IPR013520">
    <property type="entry name" value="Ribonucl_H"/>
</dbReference>
<dbReference type="Proteomes" id="UP000230842">
    <property type="component" value="Unassembled WGS sequence"/>
</dbReference>
<dbReference type="InterPro" id="IPR035901">
    <property type="entry name" value="GIY-YIG_endonuc_sf"/>
</dbReference>
<dbReference type="InterPro" id="IPR050066">
    <property type="entry name" value="UvrABC_protein_C"/>
</dbReference>
<evidence type="ECO:0000256" key="1">
    <source>
        <dbReference type="ARBA" id="ARBA00022839"/>
    </source>
</evidence>
<dbReference type="Pfam" id="PF00929">
    <property type="entry name" value="RNase_T"/>
    <property type="match status" value="1"/>
</dbReference>
<dbReference type="Pfam" id="PF01541">
    <property type="entry name" value="GIY-YIG"/>
    <property type="match status" value="1"/>
</dbReference>
<accession>A0A2M9BDM1</accession>
<evidence type="ECO:0000313" key="5">
    <source>
        <dbReference type="Proteomes" id="UP000230842"/>
    </source>
</evidence>
<dbReference type="NCBIfam" id="NF005905">
    <property type="entry name" value="PRK07883.1-3"/>
    <property type="match status" value="1"/>
</dbReference>
<keyword evidence="1" id="KW-0269">Exonuclease</keyword>